<dbReference type="PRINTS" id="PR00737">
    <property type="entry name" value="GLHYDRLASE16"/>
</dbReference>
<comment type="catalytic activity">
    <reaction evidence="1">
        <text>Hydrolysis of (1-&gt;4)-beta-D-glucosidic linkages in beta-D-glucans containing (1-&gt;3)- and (1-&gt;4)-bonds.</text>
        <dbReference type="EC" id="3.2.1.73"/>
    </reaction>
</comment>
<feature type="active site" description="Nucleophile" evidence="5">
    <location>
        <position position="112"/>
    </location>
</feature>
<dbReference type="RefSeq" id="WP_203818455.1">
    <property type="nucleotide sequence ID" value="NZ_BAAABP010000038.1"/>
</dbReference>
<dbReference type="AlphaFoldDB" id="A0A919IZZ7"/>
<dbReference type="InterPro" id="IPR013320">
    <property type="entry name" value="ConA-like_dom_sf"/>
</dbReference>
<dbReference type="Pfam" id="PF00722">
    <property type="entry name" value="Glyco_hydro_16"/>
    <property type="match status" value="1"/>
</dbReference>
<keyword evidence="3" id="KW-0378">Hydrolase</keyword>
<protein>
    <recommendedName>
        <fullName evidence="2">licheninase</fullName>
        <ecNumber evidence="2">3.2.1.73</ecNumber>
    </recommendedName>
</protein>
<evidence type="ECO:0000313" key="7">
    <source>
        <dbReference type="EMBL" id="GIE11950.1"/>
    </source>
</evidence>
<dbReference type="EMBL" id="BOMM01000035">
    <property type="protein sequence ID" value="GIE11950.1"/>
    <property type="molecule type" value="Genomic_DNA"/>
</dbReference>
<dbReference type="PROSITE" id="PS51762">
    <property type="entry name" value="GH16_2"/>
    <property type="match status" value="1"/>
</dbReference>
<evidence type="ECO:0000256" key="5">
    <source>
        <dbReference type="PIRSR" id="PIRSR608264-1"/>
    </source>
</evidence>
<sequence>MIIFLAATGAHYFWPNESPSMQFKDEFDSMDAALWTAGKRHPLGRSVMDPANVEVRGGELRLRMPGGTLGGAEMKTVTPVGAGVFEARMKLADAPTSVTGLFLYAPPDLAHEIDIELFNQPAGRIRFSTYADGALTHTSEQALPFDPTADFHLYGIAQTRTGVEFYVDDELVQAWDDGVPRERMNLYLNTWYPQWLAGTPASTMRYTAVDFATYRANPAG</sequence>
<dbReference type="Gene3D" id="2.60.120.200">
    <property type="match status" value="1"/>
</dbReference>
<organism evidence="7 8">
    <name type="scientific">Paractinoplanes ferrugineus</name>
    <dbReference type="NCBI Taxonomy" id="113564"/>
    <lineage>
        <taxon>Bacteria</taxon>
        <taxon>Bacillati</taxon>
        <taxon>Actinomycetota</taxon>
        <taxon>Actinomycetes</taxon>
        <taxon>Micromonosporales</taxon>
        <taxon>Micromonosporaceae</taxon>
        <taxon>Paractinoplanes</taxon>
    </lineage>
</organism>
<dbReference type="GO" id="GO:0005975">
    <property type="term" value="P:carbohydrate metabolic process"/>
    <property type="evidence" value="ECO:0007669"/>
    <property type="project" value="InterPro"/>
</dbReference>
<comment type="caution">
    <text evidence="7">The sequence shown here is derived from an EMBL/GenBank/DDBJ whole genome shotgun (WGS) entry which is preliminary data.</text>
</comment>
<accession>A0A919IZZ7</accession>
<evidence type="ECO:0000256" key="1">
    <source>
        <dbReference type="ARBA" id="ARBA00000481"/>
    </source>
</evidence>
<gene>
    <name evidence="7" type="ORF">Afe05nite_37900</name>
</gene>
<reference evidence="7" key="1">
    <citation type="submission" date="2021-01" db="EMBL/GenBank/DDBJ databases">
        <title>Whole genome shotgun sequence of Actinoplanes ferrugineus NBRC 15555.</title>
        <authorList>
            <person name="Komaki H."/>
            <person name="Tamura T."/>
        </authorList>
    </citation>
    <scope>NUCLEOTIDE SEQUENCE</scope>
    <source>
        <strain evidence="7">NBRC 15555</strain>
    </source>
</reference>
<evidence type="ECO:0000313" key="8">
    <source>
        <dbReference type="Proteomes" id="UP000598174"/>
    </source>
</evidence>
<dbReference type="InterPro" id="IPR008264">
    <property type="entry name" value="Beta_glucanase"/>
</dbReference>
<feature type="domain" description="GH16" evidence="6">
    <location>
        <begin position="12"/>
        <end position="220"/>
    </location>
</feature>
<name>A0A919IZZ7_9ACTN</name>
<dbReference type="Proteomes" id="UP000598174">
    <property type="component" value="Unassembled WGS sequence"/>
</dbReference>
<evidence type="ECO:0000256" key="3">
    <source>
        <dbReference type="ARBA" id="ARBA00022801"/>
    </source>
</evidence>
<dbReference type="EC" id="3.2.1.73" evidence="2"/>
<evidence type="ECO:0000256" key="4">
    <source>
        <dbReference type="ARBA" id="ARBA00023295"/>
    </source>
</evidence>
<evidence type="ECO:0000259" key="6">
    <source>
        <dbReference type="PROSITE" id="PS51762"/>
    </source>
</evidence>
<dbReference type="GO" id="GO:0042972">
    <property type="term" value="F:licheninase activity"/>
    <property type="evidence" value="ECO:0007669"/>
    <property type="project" value="UniProtKB-EC"/>
</dbReference>
<dbReference type="InterPro" id="IPR000757">
    <property type="entry name" value="Beta-glucanase-like"/>
</dbReference>
<proteinExistence type="predicted"/>
<keyword evidence="8" id="KW-1185">Reference proteome</keyword>
<evidence type="ECO:0000256" key="2">
    <source>
        <dbReference type="ARBA" id="ARBA00012690"/>
    </source>
</evidence>
<keyword evidence="4" id="KW-0326">Glycosidase</keyword>
<feature type="active site" description="Proton donor" evidence="5">
    <location>
        <position position="116"/>
    </location>
</feature>
<dbReference type="SUPFAM" id="SSF49899">
    <property type="entry name" value="Concanavalin A-like lectins/glucanases"/>
    <property type="match status" value="1"/>
</dbReference>
<dbReference type="CDD" id="cd00413">
    <property type="entry name" value="Glyco_hydrolase_16"/>
    <property type="match status" value="1"/>
</dbReference>